<evidence type="ECO:0000256" key="1">
    <source>
        <dbReference type="SAM" id="MobiDB-lite"/>
    </source>
</evidence>
<feature type="region of interest" description="Disordered" evidence="1">
    <location>
        <begin position="108"/>
        <end position="133"/>
    </location>
</feature>
<dbReference type="EMBL" id="JH921438">
    <property type="protein sequence ID" value="EKD16910.1"/>
    <property type="molecule type" value="Genomic_DNA"/>
</dbReference>
<reference evidence="2 3" key="1">
    <citation type="journal article" date="2012" name="BMC Genomics">
        <title>Sequencing the genome of Marssonina brunnea reveals fungus-poplar co-evolution.</title>
        <authorList>
            <person name="Zhu S."/>
            <person name="Cao Y.-Z."/>
            <person name="Jiang C."/>
            <person name="Tan B.-Y."/>
            <person name="Wang Z."/>
            <person name="Feng S."/>
            <person name="Zhang L."/>
            <person name="Su X.-H."/>
            <person name="Brejova B."/>
            <person name="Vinar T."/>
            <person name="Xu M."/>
            <person name="Wang M.-X."/>
            <person name="Zhang S.-G."/>
            <person name="Huang M.-R."/>
            <person name="Wu R."/>
            <person name="Zhou Y."/>
        </authorList>
    </citation>
    <scope>NUCLEOTIDE SEQUENCE [LARGE SCALE GENOMIC DNA]</scope>
    <source>
        <strain evidence="2 3">MB_m1</strain>
    </source>
</reference>
<dbReference type="HOGENOM" id="CLU_1102991_0_0_1"/>
<feature type="region of interest" description="Disordered" evidence="1">
    <location>
        <begin position="1"/>
        <end position="31"/>
    </location>
</feature>
<dbReference type="InParanoid" id="K1WH43"/>
<organism evidence="2 3">
    <name type="scientific">Marssonina brunnea f. sp. multigermtubi (strain MB_m1)</name>
    <name type="common">Marssonina leaf spot fungus</name>
    <dbReference type="NCBI Taxonomy" id="1072389"/>
    <lineage>
        <taxon>Eukaryota</taxon>
        <taxon>Fungi</taxon>
        <taxon>Dikarya</taxon>
        <taxon>Ascomycota</taxon>
        <taxon>Pezizomycotina</taxon>
        <taxon>Leotiomycetes</taxon>
        <taxon>Helotiales</taxon>
        <taxon>Drepanopezizaceae</taxon>
        <taxon>Drepanopeziza</taxon>
    </lineage>
</organism>
<sequence>MARQKEKQKTRMKKTNMKKTKMKKTKMKRMMKKRKRLALLIFKYPSHFSNGPAIRPNPAQLASKLEARSSKLEARSPKVDGRRRKTHAPPPSIFQFPIPIANLRLSHPRLHQPPPPPRLSCPQVRAPSPSPRGEVDIENLRLATLVRRDGVLRKLQSASLEIALASIPREIARFLRTVESTIASVSQPPVHASRAPEEQEPCRGDTTEREPVKLTKLDGIATHIDALIRRRDGGSGKDSGSEDGVDEHHTDR</sequence>
<proteinExistence type="predicted"/>
<feature type="compositionally biased region" description="Basic and acidic residues" evidence="1">
    <location>
        <begin position="65"/>
        <end position="80"/>
    </location>
</feature>
<feature type="region of interest" description="Disordered" evidence="1">
    <location>
        <begin position="186"/>
        <end position="211"/>
    </location>
</feature>
<keyword evidence="3" id="KW-1185">Reference proteome</keyword>
<gene>
    <name evidence="2" type="ORF">MBM_05379</name>
</gene>
<feature type="region of interest" description="Disordered" evidence="1">
    <location>
        <begin position="226"/>
        <end position="252"/>
    </location>
</feature>
<feature type="region of interest" description="Disordered" evidence="1">
    <location>
        <begin position="47"/>
        <end position="93"/>
    </location>
</feature>
<dbReference type="Proteomes" id="UP000006753">
    <property type="component" value="Unassembled WGS sequence"/>
</dbReference>
<evidence type="ECO:0000313" key="2">
    <source>
        <dbReference type="EMBL" id="EKD16910.1"/>
    </source>
</evidence>
<accession>K1WH43</accession>
<feature type="compositionally biased region" description="Basic and acidic residues" evidence="1">
    <location>
        <begin position="194"/>
        <end position="211"/>
    </location>
</feature>
<feature type="compositionally biased region" description="Basic residues" evidence="1">
    <location>
        <begin position="10"/>
        <end position="31"/>
    </location>
</feature>
<name>K1WH43_MARBU</name>
<evidence type="ECO:0000313" key="3">
    <source>
        <dbReference type="Proteomes" id="UP000006753"/>
    </source>
</evidence>
<protein>
    <submittedName>
        <fullName evidence="2">Uncharacterized protein</fullName>
    </submittedName>
</protein>
<dbReference type="AlphaFoldDB" id="K1WH43"/>
<dbReference type="KEGG" id="mbe:MBM_05379"/>
<feature type="compositionally biased region" description="Basic and acidic residues" evidence="1">
    <location>
        <begin position="226"/>
        <end position="235"/>
    </location>
</feature>